<dbReference type="PANTHER" id="PTHR39323:SF1">
    <property type="entry name" value="BLR1149 PROTEIN"/>
    <property type="match status" value="1"/>
</dbReference>
<organism evidence="2 3">
    <name type="scientific">Geoglobus ahangari</name>
    <dbReference type="NCBI Taxonomy" id="113653"/>
    <lineage>
        <taxon>Archaea</taxon>
        <taxon>Methanobacteriati</taxon>
        <taxon>Methanobacteriota</taxon>
        <taxon>Archaeoglobi</taxon>
        <taxon>Archaeoglobales</taxon>
        <taxon>Archaeoglobaceae</taxon>
        <taxon>Geoglobus</taxon>
    </lineage>
</organism>
<dbReference type="KEGG" id="gah:GAH_02006"/>
<dbReference type="RefSeq" id="WP_052747849.1">
    <property type="nucleotide sequence ID" value="NZ_CP011267.1"/>
</dbReference>
<dbReference type="InterPro" id="IPR029052">
    <property type="entry name" value="Metallo-depent_PP-like"/>
</dbReference>
<sequence>MRFSETGALKIGRTLIISDIHLGILGFPDFSLLDRILDAYFKSGAERLVINGDLKHRLGRSELKSVERFIEEIEDQVSELVLVRGNHDGLLDEVHEVMDCFSEGKVTILHGHREYCDVWGSKVLVVAHAHPAVLIPDVVGGIKERAWMVHEGEGFRCIVMPAFNEMCSSTAVNLEKPPGFVFDRLWEFEVFTVTGYYYGRVRF</sequence>
<dbReference type="STRING" id="113653.GAH_02006"/>
<dbReference type="GeneID" id="25419531"/>
<dbReference type="SUPFAM" id="SSF56300">
    <property type="entry name" value="Metallo-dependent phosphatases"/>
    <property type="match status" value="1"/>
</dbReference>
<dbReference type="OrthoDB" id="10013at2157"/>
<dbReference type="Gene3D" id="3.60.21.10">
    <property type="match status" value="1"/>
</dbReference>
<proteinExistence type="predicted"/>
<dbReference type="HOGENOM" id="CLU_075478_0_0_2"/>
<dbReference type="InterPro" id="IPR004843">
    <property type="entry name" value="Calcineurin-like_PHP"/>
</dbReference>
<evidence type="ECO:0000259" key="1">
    <source>
        <dbReference type="Pfam" id="PF00149"/>
    </source>
</evidence>
<dbReference type="AlphaFoldDB" id="A0A0F7IDP3"/>
<evidence type="ECO:0000313" key="2">
    <source>
        <dbReference type="EMBL" id="AKG90723.1"/>
    </source>
</evidence>
<dbReference type="NCBIfam" id="TIGR00024">
    <property type="entry name" value="SbcD_rel_arch"/>
    <property type="match status" value="1"/>
</dbReference>
<name>A0A0F7IDP3_9EURY</name>
<accession>A0A0F7IDP3</accession>
<dbReference type="GO" id="GO:0016787">
    <property type="term" value="F:hydrolase activity"/>
    <property type="evidence" value="ECO:0007669"/>
    <property type="project" value="InterPro"/>
</dbReference>
<keyword evidence="3" id="KW-1185">Reference proteome</keyword>
<protein>
    <submittedName>
        <fullName evidence="2">Putative phosphoesterase</fullName>
    </submittedName>
</protein>
<dbReference type="EMBL" id="CP011267">
    <property type="protein sequence ID" value="AKG90723.1"/>
    <property type="molecule type" value="Genomic_DNA"/>
</dbReference>
<reference evidence="2 3" key="1">
    <citation type="submission" date="2015-04" db="EMBL/GenBank/DDBJ databases">
        <title>The complete genome sequence of the hyperthermophilic, obligate iron-reducing archaeon Geoglobus ahangari strain 234T.</title>
        <authorList>
            <person name="Manzella M.P."/>
            <person name="Holmes D.E."/>
            <person name="Rocheleau J.M."/>
            <person name="Chung A."/>
            <person name="Reguera G."/>
            <person name="Kashefi K."/>
        </authorList>
    </citation>
    <scope>NUCLEOTIDE SEQUENCE [LARGE SCALE GENOMIC DNA]</scope>
    <source>
        <strain evidence="2 3">234</strain>
    </source>
</reference>
<dbReference type="Proteomes" id="UP000034723">
    <property type="component" value="Chromosome"/>
</dbReference>
<dbReference type="PANTHER" id="PTHR39323">
    <property type="entry name" value="BLR1149 PROTEIN"/>
    <property type="match status" value="1"/>
</dbReference>
<gene>
    <name evidence="2" type="ORF">GAH_02006</name>
</gene>
<dbReference type="InterPro" id="IPR004376">
    <property type="entry name" value="Pesterase_MJ0037"/>
</dbReference>
<dbReference type="InParanoid" id="A0A0F7IDP3"/>
<dbReference type="Pfam" id="PF00149">
    <property type="entry name" value="Metallophos"/>
    <property type="match status" value="1"/>
</dbReference>
<evidence type="ECO:0000313" key="3">
    <source>
        <dbReference type="Proteomes" id="UP000034723"/>
    </source>
</evidence>
<feature type="domain" description="Calcineurin-like phosphoesterase" evidence="1">
    <location>
        <begin position="13"/>
        <end position="112"/>
    </location>
</feature>